<keyword evidence="2" id="KW-1185">Reference proteome</keyword>
<accession>A0A402CWZ0</accession>
<dbReference type="KEGG" id="ccot:CCAX7_63590"/>
<evidence type="ECO:0000313" key="1">
    <source>
        <dbReference type="EMBL" id="BDI34308.1"/>
    </source>
</evidence>
<dbReference type="SUPFAM" id="SSF50998">
    <property type="entry name" value="Quinoprotein alcohol dehydrogenase-like"/>
    <property type="match status" value="1"/>
</dbReference>
<proteinExistence type="predicted"/>
<dbReference type="AlphaFoldDB" id="A0A402CWZ0"/>
<dbReference type="InterPro" id="IPR011047">
    <property type="entry name" value="Quinoprotein_ADH-like_sf"/>
</dbReference>
<dbReference type="EMBL" id="AP025739">
    <property type="protein sequence ID" value="BDI34308.1"/>
    <property type="molecule type" value="Genomic_DNA"/>
</dbReference>
<dbReference type="OrthoDB" id="6636929at2"/>
<sequence length="312" mass="34379">MQIHHYLNFADAIAGQQIAAVGIGPDADLILLVIDPSDSSAAFGRYVSPAGASFPHASTPRTYPASVLHWKNGSFRRVDIAALDVAHPKIQPMADGGILIVASRCNFNSGAPDKNAALYDSQGRLVRRWVFGDGIQDVQVSRDQRIWVSYFDEGIFGNRGWNTPLGSTGLQCFDTEGETLWRFEPPAGFDQICDCYAMNVADDGVWACYYTDFPIVHISKNLETQGWSNNIDGARAIAVTRRKALLWGGYSTNRKRCVVQSFGNDYMTSSQELDFTLPGDTPSPITHTIGRASTLHFIAGMSWYQFDLHTLS</sequence>
<dbReference type="Proteomes" id="UP000287394">
    <property type="component" value="Chromosome"/>
</dbReference>
<dbReference type="RefSeq" id="WP_119321838.1">
    <property type="nucleotide sequence ID" value="NZ_AP025739.1"/>
</dbReference>
<reference evidence="1 2" key="1">
    <citation type="journal article" date="2019" name="Int. J. Syst. Evol. Microbiol.">
        <title>Capsulimonas corticalis gen. nov., sp. nov., an aerobic capsulated bacterium, of a novel bacterial order, Capsulimonadales ord. nov., of the class Armatimonadia of the phylum Armatimonadetes.</title>
        <authorList>
            <person name="Li J."/>
            <person name="Kudo C."/>
            <person name="Tonouchi A."/>
        </authorList>
    </citation>
    <scope>NUCLEOTIDE SEQUENCE [LARGE SCALE GENOMIC DNA]</scope>
    <source>
        <strain evidence="1 2">AX-7</strain>
    </source>
</reference>
<evidence type="ECO:0000313" key="2">
    <source>
        <dbReference type="Proteomes" id="UP000287394"/>
    </source>
</evidence>
<name>A0A402CWZ0_9BACT</name>
<protein>
    <submittedName>
        <fullName evidence="1">Uncharacterized protein</fullName>
    </submittedName>
</protein>
<organism evidence="1 2">
    <name type="scientific">Capsulimonas corticalis</name>
    <dbReference type="NCBI Taxonomy" id="2219043"/>
    <lineage>
        <taxon>Bacteria</taxon>
        <taxon>Bacillati</taxon>
        <taxon>Armatimonadota</taxon>
        <taxon>Armatimonadia</taxon>
        <taxon>Capsulimonadales</taxon>
        <taxon>Capsulimonadaceae</taxon>
        <taxon>Capsulimonas</taxon>
    </lineage>
</organism>
<gene>
    <name evidence="1" type="ORF">CCAX7_63590</name>
</gene>